<dbReference type="Gene3D" id="3.40.50.11190">
    <property type="match status" value="1"/>
</dbReference>
<keyword evidence="1" id="KW-0808">Transferase</keyword>
<proteinExistence type="predicted"/>
<dbReference type="Proteomes" id="UP000611521">
    <property type="component" value="Unassembled WGS sequence"/>
</dbReference>
<dbReference type="Gene3D" id="3.40.630.30">
    <property type="match status" value="1"/>
</dbReference>
<evidence type="ECO:0000259" key="3">
    <source>
        <dbReference type="PROSITE" id="PS51186"/>
    </source>
</evidence>
<keyword evidence="2" id="KW-0012">Acyltransferase</keyword>
<evidence type="ECO:0000256" key="2">
    <source>
        <dbReference type="ARBA" id="ARBA00023315"/>
    </source>
</evidence>
<keyword evidence="4" id="KW-0378">Hydrolase</keyword>
<comment type="caution">
    <text evidence="4">The sequence shown here is derived from an EMBL/GenBank/DDBJ whole genome shotgun (WGS) entry which is preliminary data.</text>
</comment>
<keyword evidence="5" id="KW-1185">Reference proteome</keyword>
<accession>A0ABR8W1R5</accession>
<dbReference type="Gene3D" id="3.40.50.2000">
    <property type="entry name" value="Glycogen Phosphorylase B"/>
    <property type="match status" value="1"/>
</dbReference>
<sequence length="519" mass="56116">MTARQVLFHCNSGGRHGMGHLMRTAAVAAVARERGWVSAVVGDIDDVGSRLLRRALGDVRLHRCDAAALADVLRSRASEGFDVVHVDSYESVPSAAAGVLLSNMQDGPFGVRRADLAIDASLGAEHHFAEPSLSRRHIAGIDGAVIREQVLHQRGRLKRSDATAHVLVVMGGTDPRSITSRVIRALDEISLALRVTVVDPRGSAAVAAAAESSRHEMKVLGFVDDLPALAAQQDLAITAAGTSMWDFACIGLPMAAVCAVQNQRDGYREMIERELALGLGDGSFAELAEKIHLVEQLLRSPEARRAVGERLMSLVDGRGAWRIVSSWEQLITQTAASTDEPVSLAARAASMEDATRLFSWRDDPATRSASRSQAPLDQEAHRSWLARTIADSDRRLLIISSGEEPVATVRWDRDGTRSGTWEVSLTIAPARRGSGLGGSVLAAAERALDAEEPRRLLATVHADNTLSLRLFQRAGYLPYLPADERGFRVFAKWRVEASDQIMSHASGVPRATSRVNVRP</sequence>
<dbReference type="EMBL" id="JACSPX010000001">
    <property type="protein sequence ID" value="MBD8010980.1"/>
    <property type="molecule type" value="Genomic_DNA"/>
</dbReference>
<dbReference type="GO" id="GO:0016787">
    <property type="term" value="F:hydrolase activity"/>
    <property type="evidence" value="ECO:0007669"/>
    <property type="project" value="UniProtKB-KW"/>
</dbReference>
<gene>
    <name evidence="4" type="ORF">H9633_01540</name>
</gene>
<organism evidence="4 5">
    <name type="scientific">Microbacterium commune</name>
    <dbReference type="NCBI Taxonomy" id="2762219"/>
    <lineage>
        <taxon>Bacteria</taxon>
        <taxon>Bacillati</taxon>
        <taxon>Actinomycetota</taxon>
        <taxon>Actinomycetes</taxon>
        <taxon>Micrococcales</taxon>
        <taxon>Microbacteriaceae</taxon>
        <taxon>Microbacterium</taxon>
    </lineage>
</organism>
<evidence type="ECO:0000313" key="4">
    <source>
        <dbReference type="EMBL" id="MBD8010980.1"/>
    </source>
</evidence>
<dbReference type="InterPro" id="IPR000182">
    <property type="entry name" value="GNAT_dom"/>
</dbReference>
<dbReference type="Pfam" id="PF13302">
    <property type="entry name" value="Acetyltransf_3"/>
    <property type="match status" value="1"/>
</dbReference>
<protein>
    <submittedName>
        <fullName evidence="4">UDP-2,4-diacetamido-2,4, 6-trideoxy-beta-L-altropyranose hydrolase</fullName>
    </submittedName>
</protein>
<dbReference type="SUPFAM" id="SSF55729">
    <property type="entry name" value="Acyl-CoA N-acyltransferases (Nat)"/>
    <property type="match status" value="1"/>
</dbReference>
<dbReference type="PROSITE" id="PS51186">
    <property type="entry name" value="GNAT"/>
    <property type="match status" value="1"/>
</dbReference>
<evidence type="ECO:0000313" key="5">
    <source>
        <dbReference type="Proteomes" id="UP000611521"/>
    </source>
</evidence>
<evidence type="ECO:0000256" key="1">
    <source>
        <dbReference type="ARBA" id="ARBA00022679"/>
    </source>
</evidence>
<name>A0ABR8W1R5_9MICO</name>
<dbReference type="InterPro" id="IPR050832">
    <property type="entry name" value="Bact_Acetyltransf"/>
</dbReference>
<dbReference type="PANTHER" id="PTHR43877">
    <property type="entry name" value="AMINOALKYLPHOSPHONATE N-ACETYLTRANSFERASE-RELATED-RELATED"/>
    <property type="match status" value="1"/>
</dbReference>
<reference evidence="4 5" key="1">
    <citation type="submission" date="2020-08" db="EMBL/GenBank/DDBJ databases">
        <title>A Genomic Blueprint of the Chicken Gut Microbiome.</title>
        <authorList>
            <person name="Gilroy R."/>
            <person name="Ravi A."/>
            <person name="Getino M."/>
            <person name="Pursley I."/>
            <person name="Horton D.L."/>
            <person name="Alikhan N.-F."/>
            <person name="Baker D."/>
            <person name="Gharbi K."/>
            <person name="Hall N."/>
            <person name="Watson M."/>
            <person name="Adriaenssens E.M."/>
            <person name="Foster-Nyarko E."/>
            <person name="Jarju S."/>
            <person name="Secka A."/>
            <person name="Antonio M."/>
            <person name="Oren A."/>
            <person name="Chaudhuri R."/>
            <person name="La Ragione R.M."/>
            <person name="Hildebrand F."/>
            <person name="Pallen M.J."/>
        </authorList>
    </citation>
    <scope>NUCLEOTIDE SEQUENCE [LARGE SCALE GENOMIC DNA]</scope>
    <source>
        <strain evidence="4 5">Re1</strain>
    </source>
</reference>
<dbReference type="InterPro" id="IPR016181">
    <property type="entry name" value="Acyl_CoA_acyltransferase"/>
</dbReference>
<feature type="domain" description="N-acetyltransferase" evidence="3">
    <location>
        <begin position="344"/>
        <end position="507"/>
    </location>
</feature>
<dbReference type="SUPFAM" id="SSF53756">
    <property type="entry name" value="UDP-Glycosyltransferase/glycogen phosphorylase"/>
    <property type="match status" value="1"/>
</dbReference>
<dbReference type="CDD" id="cd04301">
    <property type="entry name" value="NAT_SF"/>
    <property type="match status" value="1"/>
</dbReference>
<dbReference type="RefSeq" id="WP_191711843.1">
    <property type="nucleotide sequence ID" value="NZ_JACSPX010000001.1"/>
</dbReference>